<dbReference type="PANTHER" id="PTHR21037">
    <property type="entry name" value="39S RIBOSOMAL PROTEIN L14, MITOCHONDRIAL"/>
    <property type="match status" value="1"/>
</dbReference>
<evidence type="ECO:0000256" key="1">
    <source>
        <dbReference type="SAM" id="MobiDB-lite"/>
    </source>
</evidence>
<dbReference type="PANTHER" id="PTHR21037:SF2">
    <property type="entry name" value="SIMILAR TO NOVEL PROTEIN"/>
    <property type="match status" value="1"/>
</dbReference>
<dbReference type="InterPro" id="IPR040807">
    <property type="entry name" value="DUF5522"/>
</dbReference>
<accession>A0AAE0KZZ6</accession>
<protein>
    <recommendedName>
        <fullName evidence="2">DUF4346 domain-containing protein</fullName>
    </recommendedName>
</protein>
<evidence type="ECO:0000313" key="4">
    <source>
        <dbReference type="Proteomes" id="UP001190700"/>
    </source>
</evidence>
<feature type="region of interest" description="Disordered" evidence="1">
    <location>
        <begin position="151"/>
        <end position="173"/>
    </location>
</feature>
<comment type="caution">
    <text evidence="3">The sequence shown here is derived from an EMBL/GenBank/DDBJ whole genome shotgun (WGS) entry which is preliminary data.</text>
</comment>
<reference evidence="3 4" key="1">
    <citation type="journal article" date="2015" name="Genome Biol. Evol.">
        <title>Comparative Genomics of a Bacterivorous Green Alga Reveals Evolutionary Causalities and Consequences of Phago-Mixotrophic Mode of Nutrition.</title>
        <authorList>
            <person name="Burns J.A."/>
            <person name="Paasch A."/>
            <person name="Narechania A."/>
            <person name="Kim E."/>
        </authorList>
    </citation>
    <scope>NUCLEOTIDE SEQUENCE [LARGE SCALE GENOMIC DNA]</scope>
    <source>
        <strain evidence="3 4">PLY_AMNH</strain>
    </source>
</reference>
<name>A0AAE0KZZ6_9CHLO</name>
<sequence>MHISKAHHLRVARIFSSISLLQTEIIPGRVATGRIVYPGPRAGRALSHVTDAARGPRPARSALPCAEPNVDDLHHTACEAGSNTYSDPETGYTVFTARAHLMRGKCCGAPTPGESERKWRCRHCPYEPDGSLGVAARCLLRHYDEAGDIGLKSDSALPPTPEPVETRRATSSSKLALKMQQLDDELSNRHIWLDPGGYFLVRVKPADELIEVTHFPCTVSEETGLVVDEGGVEVPAMDAIQPAQEKSVYQGRTAKELCMKLFEKMDPSPITQKSHAAYLGRELGRAEACLREGRQYIQD</sequence>
<gene>
    <name evidence="3" type="ORF">CYMTET_24706</name>
</gene>
<organism evidence="3 4">
    <name type="scientific">Cymbomonas tetramitiformis</name>
    <dbReference type="NCBI Taxonomy" id="36881"/>
    <lineage>
        <taxon>Eukaryota</taxon>
        <taxon>Viridiplantae</taxon>
        <taxon>Chlorophyta</taxon>
        <taxon>Pyramimonadophyceae</taxon>
        <taxon>Pyramimonadales</taxon>
        <taxon>Pyramimonadaceae</taxon>
        <taxon>Cymbomonas</taxon>
    </lineage>
</organism>
<dbReference type="Pfam" id="PF14251">
    <property type="entry name" value="PterinBD-DUF4346"/>
    <property type="match status" value="1"/>
</dbReference>
<proteinExistence type="predicted"/>
<dbReference type="EMBL" id="LGRX02012888">
    <property type="protein sequence ID" value="KAK3266690.1"/>
    <property type="molecule type" value="Genomic_DNA"/>
</dbReference>
<evidence type="ECO:0000313" key="3">
    <source>
        <dbReference type="EMBL" id="KAK3266690.1"/>
    </source>
</evidence>
<dbReference type="InterPro" id="IPR025595">
    <property type="entry name" value="PterinBD-DUF4346"/>
</dbReference>
<feature type="domain" description="DUF4346" evidence="2">
    <location>
        <begin position="193"/>
        <end position="299"/>
    </location>
</feature>
<evidence type="ECO:0000259" key="2">
    <source>
        <dbReference type="Pfam" id="PF14251"/>
    </source>
</evidence>
<dbReference type="Pfam" id="PF17653">
    <property type="entry name" value="DUF5522"/>
    <property type="match status" value="1"/>
</dbReference>
<keyword evidence="4" id="KW-1185">Reference proteome</keyword>
<dbReference type="Proteomes" id="UP001190700">
    <property type="component" value="Unassembled WGS sequence"/>
</dbReference>
<dbReference type="AlphaFoldDB" id="A0AAE0KZZ6"/>